<dbReference type="Pfam" id="PF06455">
    <property type="entry name" value="NADH5_C"/>
    <property type="match status" value="1"/>
</dbReference>
<dbReference type="PRINTS" id="PR01434">
    <property type="entry name" value="NADHDHGNASE5"/>
</dbReference>
<evidence type="ECO:0000256" key="13">
    <source>
        <dbReference type="ARBA" id="ARBA00023128"/>
    </source>
</evidence>
<dbReference type="InterPro" id="IPR010934">
    <property type="entry name" value="NADH_DH_su5_C"/>
</dbReference>
<dbReference type="GO" id="GO:0003954">
    <property type="term" value="F:NADH dehydrogenase activity"/>
    <property type="evidence" value="ECO:0007669"/>
    <property type="project" value="TreeGrafter"/>
</dbReference>
<keyword evidence="6 17" id="KW-0812">Transmembrane</keyword>
<feature type="transmembrane region" description="Helical" evidence="17">
    <location>
        <begin position="89"/>
        <end position="108"/>
    </location>
</feature>
<feature type="transmembrane region" description="Helical" evidence="17">
    <location>
        <begin position="187"/>
        <end position="206"/>
    </location>
</feature>
<dbReference type="EC" id="7.1.1.2" evidence="2"/>
<accession>G8XXL8</accession>
<evidence type="ECO:0000256" key="17">
    <source>
        <dbReference type="SAM" id="Phobius"/>
    </source>
</evidence>
<feature type="domain" description="NADH:quinone oxidoreductase/Mrp antiporter transmembrane" evidence="18">
    <location>
        <begin position="20"/>
        <end position="234"/>
    </location>
</feature>
<name>G8XXL8_9ANNE</name>
<dbReference type="InterPro" id="IPR001750">
    <property type="entry name" value="ND/Mrp_TM"/>
</dbReference>
<dbReference type="PANTHER" id="PTHR42829">
    <property type="entry name" value="NADH-UBIQUINONE OXIDOREDUCTASE CHAIN 5"/>
    <property type="match status" value="1"/>
</dbReference>
<feature type="domain" description="NADH dehydrogenase subunit 5 C-terminal" evidence="19">
    <location>
        <begin position="241"/>
        <end position="420"/>
    </location>
</feature>
<feature type="transmembrane region" description="Helical" evidence="17">
    <location>
        <begin position="145"/>
        <end position="166"/>
    </location>
</feature>
<evidence type="ECO:0000256" key="10">
    <source>
        <dbReference type="ARBA" id="ARBA00022989"/>
    </source>
</evidence>
<feature type="transmembrane region" description="Helical" evidence="17">
    <location>
        <begin position="397"/>
        <end position="419"/>
    </location>
</feature>
<evidence type="ECO:0000313" key="20">
    <source>
        <dbReference type="EMBL" id="ACR00059.1"/>
    </source>
</evidence>
<feature type="transmembrane region" description="Helical" evidence="17">
    <location>
        <begin position="226"/>
        <end position="252"/>
    </location>
</feature>
<keyword evidence="10 17" id="KW-1133">Transmembrane helix</keyword>
<evidence type="ECO:0000256" key="9">
    <source>
        <dbReference type="ARBA" id="ARBA00022982"/>
    </source>
</evidence>
<keyword evidence="9" id="KW-0249">Electron transport</keyword>
<keyword evidence="14 17" id="KW-0472">Membrane</keyword>
<dbReference type="GO" id="GO:0042773">
    <property type="term" value="P:ATP synthesis coupled electron transport"/>
    <property type="evidence" value="ECO:0007669"/>
    <property type="project" value="InterPro"/>
</dbReference>
<geneLocation type="mitochondrion" evidence="20"/>
<evidence type="ECO:0000256" key="11">
    <source>
        <dbReference type="ARBA" id="ARBA00023027"/>
    </source>
</evidence>
<evidence type="ECO:0000256" key="5">
    <source>
        <dbReference type="ARBA" id="ARBA00022660"/>
    </source>
</evidence>
<comment type="subcellular location">
    <subcellularLocation>
        <location evidence="1">Mitochondrion inner membrane</location>
        <topology evidence="1">Multi-pass membrane protein</topology>
    </subcellularLocation>
</comment>
<evidence type="ECO:0000256" key="4">
    <source>
        <dbReference type="ARBA" id="ARBA00022448"/>
    </source>
</evidence>
<sequence>DAFILTAIALCLASNNWMILNMWQSKLDVLIIMSILLAAMTKSAQTPFSSWLPAAMAAPTPVSALVHSSTLVTAGVFLLIRFSSFLNSLYLFNTVLLISASITMLMAGLSATTETDFKKIIALSTLSQLGVMMVCVALGLYNMAIFHLITHALFKALLFICAGNIIHLQGHNQNLRLMGGLTHQMPITMSCMTIANLSLCGAPFLAGFYSKDLILKSSLFNPYNPVFVLMFFLATGATAAYSTRFMVSAAWCPSNSNTIHHTANEDSNMTTPVLFLTSGAIFAGAMINWFMLPTLTEPVLPIYFKMLPAFVTITGALIAWLVMTKSSTTQGTLMNVMTTHEASSTMWFMTPISSNETIRLVHPCHDLLKTVDHGWMEIASAQGIFSLSSSLSSRIQLIQANSITIFLTVSTLIIIPTFLLL</sequence>
<dbReference type="EMBL" id="FJ976042">
    <property type="protein sequence ID" value="ACR00059.1"/>
    <property type="molecule type" value="Genomic_DNA"/>
</dbReference>
<evidence type="ECO:0000256" key="14">
    <source>
        <dbReference type="ARBA" id="ARBA00023136"/>
    </source>
</evidence>
<feature type="transmembrane region" description="Helical" evidence="17">
    <location>
        <begin position="62"/>
        <end position="83"/>
    </location>
</feature>
<dbReference type="GO" id="GO:0005743">
    <property type="term" value="C:mitochondrial inner membrane"/>
    <property type="evidence" value="ECO:0007669"/>
    <property type="project" value="UniProtKB-SubCell"/>
</dbReference>
<organism evidence="20">
    <name type="scientific">Paralvinella sulfincola</name>
    <dbReference type="NCBI Taxonomy" id="644278"/>
    <lineage>
        <taxon>Eukaryota</taxon>
        <taxon>Metazoa</taxon>
        <taxon>Spiralia</taxon>
        <taxon>Lophotrochozoa</taxon>
        <taxon>Annelida</taxon>
        <taxon>Polychaeta</taxon>
        <taxon>Sedentaria</taxon>
        <taxon>Canalipalpata</taxon>
        <taxon>Terebellida</taxon>
        <taxon>Terebelliformia</taxon>
        <taxon>Alvinellidae</taxon>
        <taxon>Paralvinella</taxon>
    </lineage>
</organism>
<keyword evidence="12" id="KW-0830">Ubiquinone</keyword>
<keyword evidence="13 20" id="KW-0496">Mitochondrion</keyword>
<evidence type="ECO:0000256" key="6">
    <source>
        <dbReference type="ARBA" id="ARBA00022692"/>
    </source>
</evidence>
<evidence type="ECO:0000259" key="18">
    <source>
        <dbReference type="Pfam" id="PF00361"/>
    </source>
</evidence>
<keyword evidence="5" id="KW-0679">Respiratory chain</keyword>
<evidence type="ECO:0000256" key="16">
    <source>
        <dbReference type="ARBA" id="ARBA00049551"/>
    </source>
</evidence>
<dbReference type="AlphaFoldDB" id="G8XXL8"/>
<keyword evidence="4" id="KW-0813">Transport</keyword>
<evidence type="ECO:0000256" key="2">
    <source>
        <dbReference type="ARBA" id="ARBA00012944"/>
    </source>
</evidence>
<protein>
    <recommendedName>
        <fullName evidence="3">NADH-ubiquinone oxidoreductase chain 5</fullName>
        <ecNumber evidence="2">7.1.1.2</ecNumber>
    </recommendedName>
    <alternativeName>
        <fullName evidence="15">NADH dehydrogenase subunit 5</fullName>
    </alternativeName>
</protein>
<dbReference type="InterPro" id="IPR003945">
    <property type="entry name" value="NU5C-like"/>
</dbReference>
<feature type="non-terminal residue" evidence="20">
    <location>
        <position position="1"/>
    </location>
</feature>
<dbReference type="PANTHER" id="PTHR42829:SF2">
    <property type="entry name" value="NADH-UBIQUINONE OXIDOREDUCTASE CHAIN 5"/>
    <property type="match status" value="1"/>
</dbReference>
<evidence type="ECO:0000256" key="8">
    <source>
        <dbReference type="ARBA" id="ARBA00022967"/>
    </source>
</evidence>
<evidence type="ECO:0000256" key="1">
    <source>
        <dbReference type="ARBA" id="ARBA00004448"/>
    </source>
</evidence>
<feature type="transmembrane region" description="Helical" evidence="17">
    <location>
        <begin position="273"/>
        <end position="290"/>
    </location>
</feature>
<dbReference type="GO" id="GO:0008137">
    <property type="term" value="F:NADH dehydrogenase (ubiquinone) activity"/>
    <property type="evidence" value="ECO:0007669"/>
    <property type="project" value="UniProtKB-EC"/>
</dbReference>
<evidence type="ECO:0000256" key="12">
    <source>
        <dbReference type="ARBA" id="ARBA00023075"/>
    </source>
</evidence>
<evidence type="ECO:0000259" key="19">
    <source>
        <dbReference type="Pfam" id="PF06455"/>
    </source>
</evidence>
<keyword evidence="8" id="KW-1278">Translocase</keyword>
<evidence type="ECO:0000256" key="7">
    <source>
        <dbReference type="ARBA" id="ARBA00022792"/>
    </source>
</evidence>
<dbReference type="GO" id="GO:0015990">
    <property type="term" value="P:electron transport coupled proton transport"/>
    <property type="evidence" value="ECO:0007669"/>
    <property type="project" value="TreeGrafter"/>
</dbReference>
<feature type="transmembrane region" description="Helical" evidence="17">
    <location>
        <begin position="23"/>
        <end position="41"/>
    </location>
</feature>
<reference evidence="20" key="1">
    <citation type="submission" date="2009-04" db="EMBL/GenBank/DDBJ databases">
        <title>Phylogenetic inference of Terebelliformia worms based on combined mitochondrial and nuclear data.</title>
        <authorList>
            <person name="Zhong M."/>
            <person name="Struck T.H."/>
            <person name="Halanych K.M."/>
        </authorList>
    </citation>
    <scope>NUCLEOTIDE SEQUENCE</scope>
</reference>
<dbReference type="Pfam" id="PF00361">
    <property type="entry name" value="Proton_antipo_M"/>
    <property type="match status" value="1"/>
</dbReference>
<keyword evidence="7" id="KW-0999">Mitochondrion inner membrane</keyword>
<feature type="transmembrane region" description="Helical" evidence="17">
    <location>
        <begin position="302"/>
        <end position="323"/>
    </location>
</feature>
<keyword evidence="11" id="KW-0520">NAD</keyword>
<gene>
    <name evidence="20" type="primary">NAD5</name>
</gene>
<comment type="catalytic activity">
    <reaction evidence="16">
        <text>a ubiquinone + NADH + 5 H(+)(in) = a ubiquinol + NAD(+) + 4 H(+)(out)</text>
        <dbReference type="Rhea" id="RHEA:29091"/>
        <dbReference type="Rhea" id="RHEA-COMP:9565"/>
        <dbReference type="Rhea" id="RHEA-COMP:9566"/>
        <dbReference type="ChEBI" id="CHEBI:15378"/>
        <dbReference type="ChEBI" id="CHEBI:16389"/>
        <dbReference type="ChEBI" id="CHEBI:17976"/>
        <dbReference type="ChEBI" id="CHEBI:57540"/>
        <dbReference type="ChEBI" id="CHEBI:57945"/>
        <dbReference type="EC" id="7.1.1.2"/>
    </reaction>
</comment>
<feature type="transmembrane region" description="Helical" evidence="17">
    <location>
        <begin position="120"/>
        <end position="139"/>
    </location>
</feature>
<evidence type="ECO:0000256" key="3">
    <source>
        <dbReference type="ARBA" id="ARBA00021096"/>
    </source>
</evidence>
<proteinExistence type="predicted"/>
<evidence type="ECO:0000256" key="15">
    <source>
        <dbReference type="ARBA" id="ARBA00031027"/>
    </source>
</evidence>